<dbReference type="PROSITE" id="PS00107">
    <property type="entry name" value="PROTEIN_KINASE_ATP"/>
    <property type="match status" value="1"/>
</dbReference>
<dbReference type="GO" id="GO:0007165">
    <property type="term" value="P:signal transduction"/>
    <property type="evidence" value="ECO:0007669"/>
    <property type="project" value="TreeGrafter"/>
</dbReference>
<dbReference type="InterPro" id="IPR000719">
    <property type="entry name" value="Prot_kinase_dom"/>
</dbReference>
<organism evidence="8 9">
    <name type="scientific">Heracleum sosnowskyi</name>
    <dbReference type="NCBI Taxonomy" id="360622"/>
    <lineage>
        <taxon>Eukaryota</taxon>
        <taxon>Viridiplantae</taxon>
        <taxon>Streptophyta</taxon>
        <taxon>Embryophyta</taxon>
        <taxon>Tracheophyta</taxon>
        <taxon>Spermatophyta</taxon>
        <taxon>Magnoliopsida</taxon>
        <taxon>eudicotyledons</taxon>
        <taxon>Gunneridae</taxon>
        <taxon>Pentapetalae</taxon>
        <taxon>asterids</taxon>
        <taxon>campanulids</taxon>
        <taxon>Apiales</taxon>
        <taxon>Apiaceae</taxon>
        <taxon>Apioideae</taxon>
        <taxon>apioid superclade</taxon>
        <taxon>Tordylieae</taxon>
        <taxon>Tordyliinae</taxon>
        <taxon>Heracleum</taxon>
    </lineage>
</organism>
<keyword evidence="9" id="KW-1185">Reference proteome</keyword>
<dbReference type="Proteomes" id="UP001237642">
    <property type="component" value="Unassembled WGS sequence"/>
</dbReference>
<dbReference type="SUPFAM" id="SSF56112">
    <property type="entry name" value="Protein kinase-like (PK-like)"/>
    <property type="match status" value="1"/>
</dbReference>
<accession>A0AAD8MCK6</accession>
<keyword evidence="2 5" id="KW-0547">Nucleotide-binding</keyword>
<dbReference type="PROSITE" id="PS00108">
    <property type="entry name" value="PROTEIN_KINASE_ST"/>
    <property type="match status" value="1"/>
</dbReference>
<dbReference type="Gene3D" id="1.10.510.10">
    <property type="entry name" value="Transferase(Phosphotransferase) domain 1"/>
    <property type="match status" value="1"/>
</dbReference>
<comment type="similarity">
    <text evidence="6">Belongs to the protein kinase superfamily.</text>
</comment>
<keyword evidence="1" id="KW-0808">Transferase</keyword>
<reference evidence="8" key="2">
    <citation type="submission" date="2023-05" db="EMBL/GenBank/DDBJ databases">
        <authorList>
            <person name="Schelkunov M.I."/>
        </authorList>
    </citation>
    <scope>NUCLEOTIDE SEQUENCE</scope>
    <source>
        <strain evidence="8">Hsosn_3</strain>
        <tissue evidence="8">Leaf</tissue>
    </source>
</reference>
<keyword evidence="6" id="KW-0723">Serine/threonine-protein kinase</keyword>
<feature type="domain" description="Protein kinase" evidence="7">
    <location>
        <begin position="5"/>
        <end position="292"/>
    </location>
</feature>
<name>A0AAD8MCK6_9APIA</name>
<dbReference type="SMART" id="SM00220">
    <property type="entry name" value="S_TKc"/>
    <property type="match status" value="1"/>
</dbReference>
<dbReference type="InterPro" id="IPR011009">
    <property type="entry name" value="Kinase-like_dom_sf"/>
</dbReference>
<dbReference type="PANTHER" id="PTHR48011">
    <property type="entry name" value="CCR4-NOT TRANSCRIPTIONAL COMPLEX SUBUNIT CAF120-RELATED"/>
    <property type="match status" value="1"/>
</dbReference>
<dbReference type="AlphaFoldDB" id="A0AAD8MCK6"/>
<evidence type="ECO:0000256" key="4">
    <source>
        <dbReference type="ARBA" id="ARBA00022840"/>
    </source>
</evidence>
<evidence type="ECO:0000256" key="2">
    <source>
        <dbReference type="ARBA" id="ARBA00022741"/>
    </source>
</evidence>
<protein>
    <submittedName>
        <fullName evidence="8">Serine/threonine-protein kinase Rad53</fullName>
    </submittedName>
</protein>
<evidence type="ECO:0000313" key="8">
    <source>
        <dbReference type="EMBL" id="KAK1370545.1"/>
    </source>
</evidence>
<sequence length="327" mass="37070">MASKWVKGKFLGKGTYGSVFLAKRAYSSLFTSYNSPTQVALKSAPKNRSWSLKQEKKILYELRGCPQIVRCFGDDDFENINEDGTQHYNIVLEYADGGTLRQLLRRGGCRTEFEASLYACMLLKGLSHVHEMGYVHCDIKPDNVLLFNIPKNEYKGAVKYNLKIADFGLAKKAGEVSSGVVGLEYKHRGTLLYSPPESVVFGVHEAPMDIWALGCTVLEMIFEKGGLWSCRYHDDKRCLAEMIANYEDDRLSFILPEFNNLSADVKDFVGRCLTRNVRERWTADQLLKHPFITHNQMILQQFNGQSAHEKLLVDTPFKLSQISLGVC</sequence>
<feature type="binding site" evidence="5">
    <location>
        <position position="42"/>
    </location>
    <ligand>
        <name>ATP</name>
        <dbReference type="ChEBI" id="CHEBI:30616"/>
    </ligand>
</feature>
<evidence type="ECO:0000256" key="3">
    <source>
        <dbReference type="ARBA" id="ARBA00022777"/>
    </source>
</evidence>
<dbReference type="InterPro" id="IPR052751">
    <property type="entry name" value="Plant_MAPKKK"/>
</dbReference>
<evidence type="ECO:0000256" key="5">
    <source>
        <dbReference type="PROSITE-ProRule" id="PRU10141"/>
    </source>
</evidence>
<evidence type="ECO:0000313" key="9">
    <source>
        <dbReference type="Proteomes" id="UP001237642"/>
    </source>
</evidence>
<dbReference type="EMBL" id="JAUIZM010000008">
    <property type="protein sequence ID" value="KAK1370545.1"/>
    <property type="molecule type" value="Genomic_DNA"/>
</dbReference>
<dbReference type="PROSITE" id="PS50011">
    <property type="entry name" value="PROTEIN_KINASE_DOM"/>
    <property type="match status" value="1"/>
</dbReference>
<keyword evidence="3 8" id="KW-0418">Kinase</keyword>
<dbReference type="GO" id="GO:0004674">
    <property type="term" value="F:protein serine/threonine kinase activity"/>
    <property type="evidence" value="ECO:0007669"/>
    <property type="project" value="UniProtKB-KW"/>
</dbReference>
<gene>
    <name evidence="8" type="ORF">POM88_036637</name>
</gene>
<proteinExistence type="inferred from homology"/>
<reference evidence="8" key="1">
    <citation type="submission" date="2023-02" db="EMBL/GenBank/DDBJ databases">
        <title>Genome of toxic invasive species Heracleum sosnowskyi carries increased number of genes despite the absence of recent whole-genome duplications.</title>
        <authorList>
            <person name="Schelkunov M."/>
            <person name="Shtratnikova V."/>
            <person name="Makarenko M."/>
            <person name="Klepikova A."/>
            <person name="Omelchenko D."/>
            <person name="Novikova G."/>
            <person name="Obukhova E."/>
            <person name="Bogdanov V."/>
            <person name="Penin A."/>
            <person name="Logacheva M."/>
        </authorList>
    </citation>
    <scope>NUCLEOTIDE SEQUENCE</scope>
    <source>
        <strain evidence="8">Hsosn_3</strain>
        <tissue evidence="8">Leaf</tissue>
    </source>
</reference>
<dbReference type="InterPro" id="IPR008271">
    <property type="entry name" value="Ser/Thr_kinase_AS"/>
</dbReference>
<comment type="caution">
    <text evidence="8">The sequence shown here is derived from an EMBL/GenBank/DDBJ whole genome shotgun (WGS) entry which is preliminary data.</text>
</comment>
<dbReference type="PANTHER" id="PTHR48011:SF18">
    <property type="entry name" value="MITOGEN-ACTIVATED PROTEIN KINASE KINASE KINASE 19-RELATED"/>
    <property type="match status" value="1"/>
</dbReference>
<dbReference type="InterPro" id="IPR017441">
    <property type="entry name" value="Protein_kinase_ATP_BS"/>
</dbReference>
<dbReference type="Pfam" id="PF00069">
    <property type="entry name" value="Pkinase"/>
    <property type="match status" value="1"/>
</dbReference>
<dbReference type="GO" id="GO:0005524">
    <property type="term" value="F:ATP binding"/>
    <property type="evidence" value="ECO:0007669"/>
    <property type="project" value="UniProtKB-UniRule"/>
</dbReference>
<evidence type="ECO:0000256" key="1">
    <source>
        <dbReference type="ARBA" id="ARBA00022679"/>
    </source>
</evidence>
<keyword evidence="4 5" id="KW-0067">ATP-binding</keyword>
<evidence type="ECO:0000256" key="6">
    <source>
        <dbReference type="RuleBase" id="RU000304"/>
    </source>
</evidence>
<evidence type="ECO:0000259" key="7">
    <source>
        <dbReference type="PROSITE" id="PS50011"/>
    </source>
</evidence>